<protein>
    <submittedName>
        <fullName evidence="2">Glycosyl transferase family 2</fullName>
    </submittedName>
</protein>
<dbReference type="SUPFAM" id="SSF53448">
    <property type="entry name" value="Nucleotide-diphospho-sugar transferases"/>
    <property type="match status" value="1"/>
</dbReference>
<feature type="domain" description="Glycosyltransferase 2-like" evidence="1">
    <location>
        <begin position="7"/>
        <end position="140"/>
    </location>
</feature>
<dbReference type="InterPro" id="IPR001173">
    <property type="entry name" value="Glyco_trans_2-like"/>
</dbReference>
<proteinExistence type="predicted"/>
<accession>D7BDH2</accession>
<sequence length="377" mass="43290">MAGPSVSVLMPTYKHQAYIAQAIESVLAQRFDDFELVITDDNSPDQTYAIAEAYARKDPRVRVFRNPQNLGLAANYTRCFQNAHPGSRYFIILPSDDWWMPETLEVLVATAEQNPQATFVHADGYKVKEDGLVPYLSIFRHLPPQGLHCGLRELYLNNYIMVQTTLVRRGLFQRFHCHPFLFDPDYVFVSDYELWLELLGRGAQAYYLPRLLAYFREHPESHTIPKHILPRMIEEVAMFQEKLPPSTPPDLDPYRHQAVVGRLAAIGFLYLEAKEPAKAQPYLERAARESPKLRWDVMIARMISRLPMPKSVRAQLWYLALEAVGVEPGMRISTTFLRRWGQENMTIITALVNDPTLATRALQDAIPPLLYLFGGSR</sequence>
<evidence type="ECO:0000313" key="2">
    <source>
        <dbReference type="EMBL" id="ADH64792.1"/>
    </source>
</evidence>
<gene>
    <name evidence="2" type="ordered locus">Mesil_2952</name>
</gene>
<dbReference type="OrthoDB" id="9810303at2"/>
<dbReference type="InterPro" id="IPR029044">
    <property type="entry name" value="Nucleotide-diphossugar_trans"/>
</dbReference>
<dbReference type="HOGENOM" id="CLU_025996_0_7_0"/>
<dbReference type="RefSeq" id="WP_013159324.1">
    <property type="nucleotide sequence ID" value="NC_014212.1"/>
</dbReference>
<dbReference type="STRING" id="526227.Mesil_2952"/>
<keyword evidence="3" id="KW-1185">Reference proteome</keyword>
<dbReference type="KEGG" id="msv:Mesil_2952"/>
<name>D7BDH2_ALLS1</name>
<dbReference type="EMBL" id="CP002042">
    <property type="protein sequence ID" value="ADH64792.1"/>
    <property type="molecule type" value="Genomic_DNA"/>
</dbReference>
<keyword evidence="2" id="KW-0808">Transferase</keyword>
<dbReference type="PANTHER" id="PTHR22916:SF3">
    <property type="entry name" value="UDP-GLCNAC:BETAGAL BETA-1,3-N-ACETYLGLUCOSAMINYLTRANSFERASE-LIKE PROTEIN 1"/>
    <property type="match status" value="1"/>
</dbReference>
<evidence type="ECO:0000259" key="1">
    <source>
        <dbReference type="Pfam" id="PF00535"/>
    </source>
</evidence>
<evidence type="ECO:0000313" key="3">
    <source>
        <dbReference type="Proteomes" id="UP000001916"/>
    </source>
</evidence>
<dbReference type="Gene3D" id="3.90.550.10">
    <property type="entry name" value="Spore Coat Polysaccharide Biosynthesis Protein SpsA, Chain A"/>
    <property type="match status" value="1"/>
</dbReference>
<reference evidence="2 3" key="1">
    <citation type="journal article" date="2010" name="Stand. Genomic Sci.">
        <title>Complete genome sequence of Meiothermus silvanus type strain (VI-R2).</title>
        <authorList>
            <person name="Sikorski J."/>
            <person name="Tindall B.J."/>
            <person name="Lowry S."/>
            <person name="Lucas S."/>
            <person name="Nolan M."/>
            <person name="Copeland A."/>
            <person name="Glavina Del Rio T."/>
            <person name="Tice H."/>
            <person name="Cheng J.F."/>
            <person name="Han C."/>
            <person name="Pitluck S."/>
            <person name="Liolios K."/>
            <person name="Ivanova N."/>
            <person name="Mavromatis K."/>
            <person name="Mikhailova N."/>
            <person name="Pati A."/>
            <person name="Goodwin L."/>
            <person name="Chen A."/>
            <person name="Palaniappan K."/>
            <person name="Land M."/>
            <person name="Hauser L."/>
            <person name="Chang Y.J."/>
            <person name="Jeffries C.D."/>
            <person name="Rohde M."/>
            <person name="Goker M."/>
            <person name="Woyke T."/>
            <person name="Bristow J."/>
            <person name="Eisen J.A."/>
            <person name="Markowitz V."/>
            <person name="Hugenholtz P."/>
            <person name="Kyrpides N.C."/>
            <person name="Klenk H.P."/>
            <person name="Lapidus A."/>
        </authorList>
    </citation>
    <scope>NUCLEOTIDE SEQUENCE [LARGE SCALE GENOMIC DNA]</scope>
    <source>
        <strain evidence="3">ATCC 700542 / DSM 9946 / VI-R2</strain>
    </source>
</reference>
<dbReference type="GO" id="GO:0016758">
    <property type="term" value="F:hexosyltransferase activity"/>
    <property type="evidence" value="ECO:0007669"/>
    <property type="project" value="UniProtKB-ARBA"/>
</dbReference>
<dbReference type="CAZy" id="GT2">
    <property type="family name" value="Glycosyltransferase Family 2"/>
</dbReference>
<dbReference type="eggNOG" id="COG1216">
    <property type="taxonomic scope" value="Bacteria"/>
</dbReference>
<dbReference type="AlphaFoldDB" id="D7BDH2"/>
<dbReference type="Pfam" id="PF00535">
    <property type="entry name" value="Glycos_transf_2"/>
    <property type="match status" value="1"/>
</dbReference>
<organism evidence="2 3">
    <name type="scientific">Allomeiothermus silvanus (strain ATCC 700542 / DSM 9946 / NBRC 106475 / NCIMB 13440 / VI-R2)</name>
    <name type="common">Thermus silvanus</name>
    <dbReference type="NCBI Taxonomy" id="526227"/>
    <lineage>
        <taxon>Bacteria</taxon>
        <taxon>Thermotogati</taxon>
        <taxon>Deinococcota</taxon>
        <taxon>Deinococci</taxon>
        <taxon>Thermales</taxon>
        <taxon>Thermaceae</taxon>
        <taxon>Allomeiothermus</taxon>
    </lineage>
</organism>
<dbReference type="PANTHER" id="PTHR22916">
    <property type="entry name" value="GLYCOSYLTRANSFERASE"/>
    <property type="match status" value="1"/>
</dbReference>
<dbReference type="Proteomes" id="UP000001916">
    <property type="component" value="Chromosome"/>
</dbReference>